<dbReference type="InterPro" id="IPR000504">
    <property type="entry name" value="RRM_dom"/>
</dbReference>
<dbReference type="SMART" id="SM00360">
    <property type="entry name" value="RRM"/>
    <property type="match status" value="3"/>
</dbReference>
<gene>
    <name evidence="5" type="ORF">HPULCUR_000116</name>
</gene>
<feature type="compositionally biased region" description="Low complexity" evidence="3">
    <location>
        <begin position="281"/>
        <end position="312"/>
    </location>
</feature>
<dbReference type="EMBL" id="BAABUJ010000004">
    <property type="protein sequence ID" value="GAA5794770.1"/>
    <property type="molecule type" value="Genomic_DNA"/>
</dbReference>
<keyword evidence="1 2" id="KW-0694">RNA-binding</keyword>
<evidence type="ECO:0000313" key="6">
    <source>
        <dbReference type="Proteomes" id="UP001476247"/>
    </source>
</evidence>
<keyword evidence="6" id="KW-1185">Reference proteome</keyword>
<feature type="domain" description="RRM" evidence="4">
    <location>
        <begin position="5"/>
        <end position="85"/>
    </location>
</feature>
<accession>A0ABP9XK74</accession>
<dbReference type="PANTHER" id="PTHR47640">
    <property type="entry name" value="TRNA SELENOCYSTEINE 1-ASSOCIATED PROTEIN 1-RELATED-RELATED"/>
    <property type="match status" value="1"/>
</dbReference>
<evidence type="ECO:0000256" key="3">
    <source>
        <dbReference type="SAM" id="MobiDB-lite"/>
    </source>
</evidence>
<name>A0ABP9XK74_9FUNG</name>
<comment type="caution">
    <text evidence="5">The sequence shown here is derived from an EMBL/GenBank/DDBJ whole genome shotgun (WGS) entry which is preliminary data.</text>
</comment>
<feature type="region of interest" description="Disordered" evidence="3">
    <location>
        <begin position="273"/>
        <end position="318"/>
    </location>
</feature>
<dbReference type="Pfam" id="PF00076">
    <property type="entry name" value="RRM_1"/>
    <property type="match status" value="3"/>
</dbReference>
<dbReference type="InterPro" id="IPR035979">
    <property type="entry name" value="RBD_domain_sf"/>
</dbReference>
<dbReference type="PANTHER" id="PTHR47640:SF5">
    <property type="entry name" value="RRM DOMAIN-CONTAINING PROTEIN"/>
    <property type="match status" value="1"/>
</dbReference>
<dbReference type="Proteomes" id="UP001476247">
    <property type="component" value="Unassembled WGS sequence"/>
</dbReference>
<sequence>MSTTNTIYVGNLDQRVTDTMLLEYFSPMGTVSNIKIVAMHRNGPFPSVNYGFVEYVEPQAADRAIQELNCCKVLDYEIKVNWAQQGQQLTKEEAPSHYQIFIGDLAPEITDDLLTQAFGVFGTMVNAHVMRDTMSGNSRGFGFVAFREKADADQAIASMNGELLGSRNIRVNWATQKSQSDTPPPRPGQQLPYETVLQQTPNYVTSVYVGNLPPNTTDNDLLQPFQRFGFIQEVKLQADRGFAFVKLDTHQNAANSIVHLQGMNINGREAKLSWGKDRAPSGYQSGYNNTGYNNGQQQQQQQQQQQRPQSNNWRQDRN</sequence>
<evidence type="ECO:0000313" key="5">
    <source>
        <dbReference type="EMBL" id="GAA5794770.1"/>
    </source>
</evidence>
<dbReference type="PROSITE" id="PS50102">
    <property type="entry name" value="RRM"/>
    <property type="match status" value="3"/>
</dbReference>
<organism evidence="5 6">
    <name type="scientific">Helicostylum pulchrum</name>
    <dbReference type="NCBI Taxonomy" id="562976"/>
    <lineage>
        <taxon>Eukaryota</taxon>
        <taxon>Fungi</taxon>
        <taxon>Fungi incertae sedis</taxon>
        <taxon>Mucoromycota</taxon>
        <taxon>Mucoromycotina</taxon>
        <taxon>Mucoromycetes</taxon>
        <taxon>Mucorales</taxon>
        <taxon>Mucorineae</taxon>
        <taxon>Mucoraceae</taxon>
        <taxon>Helicostylum</taxon>
    </lineage>
</organism>
<dbReference type="SUPFAM" id="SSF54928">
    <property type="entry name" value="RNA-binding domain, RBD"/>
    <property type="match status" value="3"/>
</dbReference>
<reference evidence="5 6" key="1">
    <citation type="submission" date="2024-04" db="EMBL/GenBank/DDBJ databases">
        <title>genome sequences of Mucor flavus KT1a and Helicostylum pulchrum KT1b strains isolation_sourced from the surface of a dry-aged beef.</title>
        <authorList>
            <person name="Toyotome T."/>
            <person name="Hosono M."/>
            <person name="Torimaru M."/>
            <person name="Fukuda K."/>
            <person name="Mikami N."/>
        </authorList>
    </citation>
    <scope>NUCLEOTIDE SEQUENCE [LARGE SCALE GENOMIC DNA]</scope>
    <source>
        <strain evidence="5 6">KT1b</strain>
    </source>
</reference>
<dbReference type="InterPro" id="IPR050825">
    <property type="entry name" value="RBM42_RBP45_47-like"/>
</dbReference>
<protein>
    <recommendedName>
        <fullName evidence="4">RRM domain-containing protein</fullName>
    </recommendedName>
</protein>
<dbReference type="Gene3D" id="3.30.70.330">
    <property type="match status" value="3"/>
</dbReference>
<proteinExistence type="predicted"/>
<evidence type="ECO:0000256" key="1">
    <source>
        <dbReference type="ARBA" id="ARBA00022884"/>
    </source>
</evidence>
<evidence type="ECO:0000259" key="4">
    <source>
        <dbReference type="PROSITE" id="PS50102"/>
    </source>
</evidence>
<evidence type="ECO:0000256" key="2">
    <source>
        <dbReference type="PROSITE-ProRule" id="PRU00176"/>
    </source>
</evidence>
<feature type="domain" description="RRM" evidence="4">
    <location>
        <begin position="205"/>
        <end position="277"/>
    </location>
</feature>
<dbReference type="InterPro" id="IPR012677">
    <property type="entry name" value="Nucleotide-bd_a/b_plait_sf"/>
</dbReference>
<feature type="domain" description="RRM" evidence="4">
    <location>
        <begin position="98"/>
        <end position="176"/>
    </location>
</feature>